<dbReference type="CDD" id="cd01948">
    <property type="entry name" value="EAL"/>
    <property type="match status" value="1"/>
</dbReference>
<dbReference type="InterPro" id="IPR001633">
    <property type="entry name" value="EAL_dom"/>
</dbReference>
<dbReference type="EMBL" id="FMHG01000001">
    <property type="protein sequence ID" value="SCJ53406.1"/>
    <property type="molecule type" value="Genomic_DNA"/>
</dbReference>
<dbReference type="Pfam" id="PF00563">
    <property type="entry name" value="EAL"/>
    <property type="match status" value="1"/>
</dbReference>
<feature type="domain" description="EAL" evidence="1">
    <location>
        <begin position="633"/>
        <end position="888"/>
    </location>
</feature>
<dbReference type="NCBIfam" id="TIGR00254">
    <property type="entry name" value="GGDEF"/>
    <property type="match status" value="2"/>
</dbReference>
<dbReference type="CDD" id="cd01949">
    <property type="entry name" value="GGDEF"/>
    <property type="match status" value="2"/>
</dbReference>
<dbReference type="SUPFAM" id="SSF55785">
    <property type="entry name" value="PYP-like sensor domain (PAS domain)"/>
    <property type="match status" value="1"/>
</dbReference>
<accession>A0A1C6H7B5</accession>
<dbReference type="PANTHER" id="PTHR44757">
    <property type="entry name" value="DIGUANYLATE CYCLASE DGCP"/>
    <property type="match status" value="1"/>
</dbReference>
<gene>
    <name evidence="3" type="primary">cph2_5</name>
    <name evidence="3" type="ORF">SAMEA3545359_00712</name>
</gene>
<proteinExistence type="predicted"/>
<dbReference type="PANTHER" id="PTHR44757:SF2">
    <property type="entry name" value="BIOFILM ARCHITECTURE MAINTENANCE PROTEIN MBAA"/>
    <property type="match status" value="1"/>
</dbReference>
<dbReference type="InterPro" id="IPR035965">
    <property type="entry name" value="PAS-like_dom_sf"/>
</dbReference>
<dbReference type="Gene3D" id="3.30.450.20">
    <property type="entry name" value="PAS domain"/>
    <property type="match status" value="1"/>
</dbReference>
<evidence type="ECO:0000259" key="2">
    <source>
        <dbReference type="PROSITE" id="PS50887"/>
    </source>
</evidence>
<dbReference type="InterPro" id="IPR000160">
    <property type="entry name" value="GGDEF_dom"/>
</dbReference>
<feature type="domain" description="GGDEF" evidence="2">
    <location>
        <begin position="492"/>
        <end position="624"/>
    </location>
</feature>
<evidence type="ECO:0000259" key="1">
    <source>
        <dbReference type="PROSITE" id="PS50883"/>
    </source>
</evidence>
<sequence>MACIHKRSLAAGGPADLPGARSLARPATDEATVPARDDALQSWVFDAIMEKIRANVYITRPETGEILFVNSAMQEAFGGAETLVGKTCWQTLQRGMDGPCPFCPVPKLMAGGDKSPACVWEEHNTVNDRVYENHDSLLQWIDGTTVHFQYSLDVTETKRLQRAASIDELTHTYNRRAGREKLGQSIAQCRQAGRTFFLCMYDINLLKEVNDLYGHTEGDFLITAAARAVKAQMTPPDYLFRLSGDEFIAVFFTDDGQQVQTRIERALLQLSDTRRQLDKPYTMGFCYGIIAVYPQDALEMKEILRLVDQKMYEQKRAYHIRRAQNLAESGAGREPGPLSFDYDKERLYDALVQSTDDYLYVCNMKTGVFRYSAAMVREFDLPGEVIANAAAVWGSHVHPHDKASFLESNQEITDGRTDSHLVEYRARNRRGEWVWMRCRGHLERDEDGEPVLFAGFITNLGKRGKIDLLTGLYNKFEFEQVITAHLQERPADPLQVAVLDLDDFGRINDLYDRDFGDAVIRVTGQRICAILPDGAQLFRLDGDEFGMIYRDSDTGPLEQFFEDMQRTFGRQQEYDGQKYFCTLSAGCAGYPADSDNYLQLFKYASYALEYAKQGGAGNVAHFSAEIFGHKSQALRLSEALRDSVENGFSGFSLAFQPQVEADTGKLTGAEALARWQHPDLGPVSPAEFIPLLEESGLIHPVGRWIFERAVQAYRHWAQKVPSFSMSVNLSRLQLTQPSFIDYMQQVLQESGADPRQIVVELTESYIAANIDEDRAVLDRIRALGMRIAIDDFGTGYSSLGILKRRPGQLVKIDRTFVQDILHSSFDTTFIRFIVALCHDGGMQVLLEGVETWEEYRAVKDMGLDYIQGFLFGRPVDGDVFSALPEQLPAQGRQ</sequence>
<dbReference type="Pfam" id="PF00990">
    <property type="entry name" value="GGDEF"/>
    <property type="match status" value="2"/>
</dbReference>
<dbReference type="SUPFAM" id="SSF141868">
    <property type="entry name" value="EAL domain-like"/>
    <property type="match status" value="1"/>
</dbReference>
<name>A0A1C6H7B5_9FIRM</name>
<dbReference type="AlphaFoldDB" id="A0A1C6H7B5"/>
<dbReference type="Pfam" id="PF08447">
    <property type="entry name" value="PAS_3"/>
    <property type="match status" value="1"/>
</dbReference>
<dbReference type="PROSITE" id="PS50887">
    <property type="entry name" value="GGDEF"/>
    <property type="match status" value="2"/>
</dbReference>
<dbReference type="SUPFAM" id="SSF55073">
    <property type="entry name" value="Nucleotide cyclase"/>
    <property type="match status" value="2"/>
</dbReference>
<reference evidence="3" key="1">
    <citation type="submission" date="2015-09" db="EMBL/GenBank/DDBJ databases">
        <authorList>
            <consortium name="Pathogen Informatics"/>
        </authorList>
    </citation>
    <scope>NUCLEOTIDE SEQUENCE</scope>
    <source>
        <strain evidence="3">2789STDY5834896</strain>
    </source>
</reference>
<dbReference type="InterPro" id="IPR001610">
    <property type="entry name" value="PAC"/>
</dbReference>
<dbReference type="InterPro" id="IPR043128">
    <property type="entry name" value="Rev_trsase/Diguanyl_cyclase"/>
</dbReference>
<dbReference type="SMART" id="SM00267">
    <property type="entry name" value="GGDEF"/>
    <property type="match status" value="2"/>
</dbReference>
<dbReference type="InterPro" id="IPR035919">
    <property type="entry name" value="EAL_sf"/>
</dbReference>
<dbReference type="SMART" id="SM00086">
    <property type="entry name" value="PAC"/>
    <property type="match status" value="1"/>
</dbReference>
<dbReference type="InterPro" id="IPR000014">
    <property type="entry name" value="PAS"/>
</dbReference>
<organism evidence="3">
    <name type="scientific">uncultured Anaerotruncus sp</name>
    <dbReference type="NCBI Taxonomy" id="905011"/>
    <lineage>
        <taxon>Bacteria</taxon>
        <taxon>Bacillati</taxon>
        <taxon>Bacillota</taxon>
        <taxon>Clostridia</taxon>
        <taxon>Eubacteriales</taxon>
        <taxon>Oscillospiraceae</taxon>
        <taxon>Anaerotruncus</taxon>
        <taxon>environmental samples</taxon>
    </lineage>
</organism>
<dbReference type="InterPro" id="IPR052155">
    <property type="entry name" value="Biofilm_reg_signaling"/>
</dbReference>
<dbReference type="SMART" id="SM00052">
    <property type="entry name" value="EAL"/>
    <property type="match status" value="1"/>
</dbReference>
<dbReference type="Gene3D" id="3.30.70.270">
    <property type="match status" value="2"/>
</dbReference>
<dbReference type="InterPro" id="IPR029787">
    <property type="entry name" value="Nucleotide_cyclase"/>
</dbReference>
<dbReference type="PROSITE" id="PS50883">
    <property type="entry name" value="EAL"/>
    <property type="match status" value="1"/>
</dbReference>
<evidence type="ECO:0000313" key="3">
    <source>
        <dbReference type="EMBL" id="SCJ53406.1"/>
    </source>
</evidence>
<dbReference type="Gene3D" id="3.20.20.450">
    <property type="entry name" value="EAL domain"/>
    <property type="match status" value="1"/>
</dbReference>
<feature type="domain" description="GGDEF" evidence="2">
    <location>
        <begin position="194"/>
        <end position="329"/>
    </location>
</feature>
<dbReference type="CDD" id="cd00130">
    <property type="entry name" value="PAS"/>
    <property type="match status" value="1"/>
</dbReference>
<dbReference type="InterPro" id="IPR013655">
    <property type="entry name" value="PAS_fold_3"/>
</dbReference>
<protein>
    <submittedName>
        <fullName evidence="3">Bacteriophytochrome cph2</fullName>
    </submittedName>
</protein>